<dbReference type="Proteomes" id="UP000186218">
    <property type="component" value="Unassembled WGS sequence"/>
</dbReference>
<keyword evidence="3" id="KW-1185">Reference proteome</keyword>
<dbReference type="InterPro" id="IPR029032">
    <property type="entry name" value="AhpD-like"/>
</dbReference>
<dbReference type="EMBL" id="FTNT01000016">
    <property type="protein sequence ID" value="SIS23447.1"/>
    <property type="molecule type" value="Genomic_DNA"/>
</dbReference>
<evidence type="ECO:0000259" key="1">
    <source>
        <dbReference type="Pfam" id="PF02627"/>
    </source>
</evidence>
<dbReference type="Pfam" id="PF02627">
    <property type="entry name" value="CMD"/>
    <property type="match status" value="1"/>
</dbReference>
<dbReference type="OrthoDB" id="9802489at2"/>
<dbReference type="STRING" id="1344003.SAMN05445060_4123"/>
<dbReference type="Gene3D" id="1.20.1290.10">
    <property type="entry name" value="AhpD-like"/>
    <property type="match status" value="1"/>
</dbReference>
<dbReference type="RefSeq" id="WP_076482898.1">
    <property type="nucleotide sequence ID" value="NZ_FTNT01000016.1"/>
</dbReference>
<dbReference type="PANTHER" id="PTHR33570:SF2">
    <property type="entry name" value="CARBOXYMUCONOLACTONE DECARBOXYLASE-LIKE DOMAIN-CONTAINING PROTEIN"/>
    <property type="match status" value="1"/>
</dbReference>
<dbReference type="PANTHER" id="PTHR33570">
    <property type="entry name" value="4-CARBOXYMUCONOLACTONE DECARBOXYLASE FAMILY PROTEIN"/>
    <property type="match status" value="1"/>
</dbReference>
<proteinExistence type="predicted"/>
<protein>
    <submittedName>
        <fullName evidence="2">4-carboxymuconolactone decarboxylase</fullName>
    </submittedName>
</protein>
<evidence type="ECO:0000313" key="3">
    <source>
        <dbReference type="Proteomes" id="UP000186218"/>
    </source>
</evidence>
<gene>
    <name evidence="2" type="ORF">SAMN05445060_4123</name>
</gene>
<feature type="domain" description="Carboxymuconolactone decarboxylase-like" evidence="1">
    <location>
        <begin position="38"/>
        <end position="121"/>
    </location>
</feature>
<dbReference type="GO" id="GO:0051920">
    <property type="term" value="F:peroxiredoxin activity"/>
    <property type="evidence" value="ECO:0007669"/>
    <property type="project" value="InterPro"/>
</dbReference>
<evidence type="ECO:0000313" key="2">
    <source>
        <dbReference type="EMBL" id="SIS23447.1"/>
    </source>
</evidence>
<dbReference type="AlphaFoldDB" id="A0A1N7HF01"/>
<dbReference type="InterPro" id="IPR003779">
    <property type="entry name" value="CMD-like"/>
</dbReference>
<organism evidence="2 3">
    <name type="scientific">Williamsia sterculiae</name>
    <dbReference type="NCBI Taxonomy" id="1344003"/>
    <lineage>
        <taxon>Bacteria</taxon>
        <taxon>Bacillati</taxon>
        <taxon>Actinomycetota</taxon>
        <taxon>Actinomycetes</taxon>
        <taxon>Mycobacteriales</taxon>
        <taxon>Nocardiaceae</taxon>
        <taxon>Williamsia</taxon>
    </lineage>
</organism>
<name>A0A1N7HF01_9NOCA</name>
<reference evidence="2 3" key="1">
    <citation type="submission" date="2017-01" db="EMBL/GenBank/DDBJ databases">
        <authorList>
            <person name="Mah S.A."/>
            <person name="Swanson W.J."/>
            <person name="Moy G.W."/>
            <person name="Vacquier V.D."/>
        </authorList>
    </citation>
    <scope>NUCLEOTIDE SEQUENCE [LARGE SCALE GENOMIC DNA]</scope>
    <source>
        <strain evidence="2 3">CPCC 203464</strain>
    </source>
</reference>
<sequence>MTENSRYERGLAKLAEYTAANASESHYRIADRLSAIAPDIGRYIIEFAYGDIYARPGLDNQQRALVTLATLATQGTEPQIELHVNTALSSGLSPDQIVEVFMQLIPYTGFPRVLNALGLAQRVFDERVQS</sequence>
<dbReference type="SUPFAM" id="SSF69118">
    <property type="entry name" value="AhpD-like"/>
    <property type="match status" value="1"/>
</dbReference>
<accession>A0A1N7HF01</accession>
<dbReference type="InterPro" id="IPR052512">
    <property type="entry name" value="4CMD/NDH-1_regulator"/>
</dbReference>